<evidence type="ECO:0000313" key="2">
    <source>
        <dbReference type="EMBL" id="PBL01368.1"/>
    </source>
</evidence>
<dbReference type="Proteomes" id="UP000217790">
    <property type="component" value="Unassembled WGS sequence"/>
</dbReference>
<evidence type="ECO:0000256" key="1">
    <source>
        <dbReference type="SAM" id="MobiDB-lite"/>
    </source>
</evidence>
<dbReference type="OrthoDB" id="2976172at2759"/>
<gene>
    <name evidence="2" type="ORF">ARMGADRAFT_423822</name>
</gene>
<sequence length="224" mass="24528">MAVDVEGSCLLYVKPLFALKPSARPVPIHGGICTTWVRLSSVHHGTPPNSNRRAIRHALVLMVRVCIWSSLNGRQESIGIHGTSFTVLEKLPRTTGQRTIFCGTRVASNLSFSISSTRSLPRAATNTHGITVLNSFWKRRCGREGRERVIEQFQNLALLFSTAMSDKVRGYSLNGAAILHCGVKRGWATDMDGEQGHGSHLCSSVPKGSEAPHLSLQREDPTKC</sequence>
<proteinExistence type="predicted"/>
<evidence type="ECO:0000313" key="3">
    <source>
        <dbReference type="Proteomes" id="UP000217790"/>
    </source>
</evidence>
<keyword evidence="3" id="KW-1185">Reference proteome</keyword>
<dbReference type="AlphaFoldDB" id="A0A2H3EKF8"/>
<accession>A0A2H3EKF8</accession>
<feature type="region of interest" description="Disordered" evidence="1">
    <location>
        <begin position="198"/>
        <end position="224"/>
    </location>
</feature>
<dbReference type="InParanoid" id="A0A2H3EKF8"/>
<name>A0A2H3EKF8_ARMGA</name>
<organism evidence="2 3">
    <name type="scientific">Armillaria gallica</name>
    <name type="common">Bulbous honey fungus</name>
    <name type="synonym">Armillaria bulbosa</name>
    <dbReference type="NCBI Taxonomy" id="47427"/>
    <lineage>
        <taxon>Eukaryota</taxon>
        <taxon>Fungi</taxon>
        <taxon>Dikarya</taxon>
        <taxon>Basidiomycota</taxon>
        <taxon>Agaricomycotina</taxon>
        <taxon>Agaricomycetes</taxon>
        <taxon>Agaricomycetidae</taxon>
        <taxon>Agaricales</taxon>
        <taxon>Marasmiineae</taxon>
        <taxon>Physalacriaceae</taxon>
        <taxon>Armillaria</taxon>
    </lineage>
</organism>
<dbReference type="EMBL" id="KZ293646">
    <property type="protein sequence ID" value="PBL01368.1"/>
    <property type="molecule type" value="Genomic_DNA"/>
</dbReference>
<protein>
    <submittedName>
        <fullName evidence="2">Uncharacterized protein</fullName>
    </submittedName>
</protein>
<reference evidence="3" key="1">
    <citation type="journal article" date="2017" name="Nat. Ecol. Evol.">
        <title>Genome expansion and lineage-specific genetic innovations in the forest pathogenic fungi Armillaria.</title>
        <authorList>
            <person name="Sipos G."/>
            <person name="Prasanna A.N."/>
            <person name="Walter M.C."/>
            <person name="O'Connor E."/>
            <person name="Balint B."/>
            <person name="Krizsan K."/>
            <person name="Kiss B."/>
            <person name="Hess J."/>
            <person name="Varga T."/>
            <person name="Slot J."/>
            <person name="Riley R."/>
            <person name="Boka B."/>
            <person name="Rigling D."/>
            <person name="Barry K."/>
            <person name="Lee J."/>
            <person name="Mihaltcheva S."/>
            <person name="LaButti K."/>
            <person name="Lipzen A."/>
            <person name="Waldron R."/>
            <person name="Moloney N.M."/>
            <person name="Sperisen C."/>
            <person name="Kredics L."/>
            <person name="Vagvoelgyi C."/>
            <person name="Patrignani A."/>
            <person name="Fitzpatrick D."/>
            <person name="Nagy I."/>
            <person name="Doyle S."/>
            <person name="Anderson J.B."/>
            <person name="Grigoriev I.V."/>
            <person name="Gueldener U."/>
            <person name="Muensterkoetter M."/>
            <person name="Nagy L.G."/>
        </authorList>
    </citation>
    <scope>NUCLEOTIDE SEQUENCE [LARGE SCALE GENOMIC DNA]</scope>
    <source>
        <strain evidence="3">Ar21-2</strain>
    </source>
</reference>